<evidence type="ECO:0008006" key="3">
    <source>
        <dbReference type="Google" id="ProtNLM"/>
    </source>
</evidence>
<dbReference type="RefSeq" id="WP_015956497.1">
    <property type="nucleotide sequence ID" value="NC_011729.1"/>
</dbReference>
<dbReference type="Proteomes" id="UP000002384">
    <property type="component" value="Chromosome"/>
</dbReference>
<dbReference type="AlphaFoldDB" id="B7KAE0"/>
<reference evidence="2" key="1">
    <citation type="journal article" date="2011" name="MBio">
        <title>Novel metabolic attributes of the genus Cyanothece, comprising a group of unicellular nitrogen-fixing Cyanobacteria.</title>
        <authorList>
            <person name="Bandyopadhyay A."/>
            <person name="Elvitigala T."/>
            <person name="Welsh E."/>
            <person name="Stockel J."/>
            <person name="Liberton M."/>
            <person name="Min H."/>
            <person name="Sherman L.A."/>
            <person name="Pakrasi H.B."/>
        </authorList>
    </citation>
    <scope>NUCLEOTIDE SEQUENCE [LARGE SCALE GENOMIC DNA]</scope>
    <source>
        <strain evidence="2">PCC 7424</strain>
    </source>
</reference>
<sequence length="188" mass="21636">MSTIAPKKPLGLILREAGLISIPQLELALQDQIRLRDLRIGEILALRGWLKQQTADFFAEEWPQLLIHRPHQPISYYLKAAGLLNEQQIQSILNEQPVMAMEFGAMAVLKGLIKKATLSFFIEHLCEEEESDYVTQVTEIIEYCDDSWRETITAKREIYIGEPQITVPDDLRDINQKQETLIETVFLT</sequence>
<proteinExistence type="predicted"/>
<dbReference type="HOGENOM" id="CLU_100519_1_0_3"/>
<name>B7KAE0_GLOC7</name>
<evidence type="ECO:0000313" key="2">
    <source>
        <dbReference type="Proteomes" id="UP000002384"/>
    </source>
</evidence>
<dbReference type="eggNOG" id="COG0457">
    <property type="taxonomic scope" value="Bacteria"/>
</dbReference>
<dbReference type="EMBL" id="CP001291">
    <property type="protein sequence ID" value="ACK72914.1"/>
    <property type="molecule type" value="Genomic_DNA"/>
</dbReference>
<gene>
    <name evidence="1" type="ordered locus">PCC7424_4551</name>
</gene>
<keyword evidence="2" id="KW-1185">Reference proteome</keyword>
<protein>
    <recommendedName>
        <fullName evidence="3">Type II secretion system protein GspE N-terminal domain-containing protein</fullName>
    </recommendedName>
</protein>
<dbReference type="KEGG" id="cyc:PCC7424_4551"/>
<organism evidence="1 2">
    <name type="scientific">Gloeothece citriformis (strain PCC 7424)</name>
    <name type="common">Cyanothece sp. (strain PCC 7424)</name>
    <dbReference type="NCBI Taxonomy" id="65393"/>
    <lineage>
        <taxon>Bacteria</taxon>
        <taxon>Bacillati</taxon>
        <taxon>Cyanobacteriota</taxon>
        <taxon>Cyanophyceae</taxon>
        <taxon>Oscillatoriophycideae</taxon>
        <taxon>Chroococcales</taxon>
        <taxon>Aphanothecaceae</taxon>
        <taxon>Gloeothece</taxon>
        <taxon>Gloeothece citriformis</taxon>
    </lineage>
</organism>
<accession>B7KAE0</accession>
<dbReference type="STRING" id="65393.PCC7424_4551"/>
<dbReference type="OrthoDB" id="464023at2"/>
<evidence type="ECO:0000313" key="1">
    <source>
        <dbReference type="EMBL" id="ACK72914.1"/>
    </source>
</evidence>